<reference evidence="2" key="1">
    <citation type="submission" date="2021-06" db="EMBL/GenBank/DDBJ databases">
        <authorList>
            <person name="Hodson N. C."/>
            <person name="Mongue J. A."/>
            <person name="Jaron S. K."/>
        </authorList>
    </citation>
    <scope>NUCLEOTIDE SEQUENCE</scope>
</reference>
<dbReference type="AlphaFoldDB" id="A0A8J2KQI3"/>
<evidence type="ECO:0000256" key="1">
    <source>
        <dbReference type="SAM" id="MobiDB-lite"/>
    </source>
</evidence>
<proteinExistence type="predicted"/>
<dbReference type="EMBL" id="CAJVCH010403094">
    <property type="protein sequence ID" value="CAG7817776.1"/>
    <property type="molecule type" value="Genomic_DNA"/>
</dbReference>
<dbReference type="Proteomes" id="UP000708208">
    <property type="component" value="Unassembled WGS sequence"/>
</dbReference>
<keyword evidence="3" id="KW-1185">Reference proteome</keyword>
<accession>A0A8J2KQI3</accession>
<comment type="caution">
    <text evidence="2">The sequence shown here is derived from an EMBL/GenBank/DDBJ whole genome shotgun (WGS) entry which is preliminary data.</text>
</comment>
<evidence type="ECO:0000313" key="2">
    <source>
        <dbReference type="EMBL" id="CAG7817776.1"/>
    </source>
</evidence>
<organism evidence="2 3">
    <name type="scientific">Allacma fusca</name>
    <dbReference type="NCBI Taxonomy" id="39272"/>
    <lineage>
        <taxon>Eukaryota</taxon>
        <taxon>Metazoa</taxon>
        <taxon>Ecdysozoa</taxon>
        <taxon>Arthropoda</taxon>
        <taxon>Hexapoda</taxon>
        <taxon>Collembola</taxon>
        <taxon>Symphypleona</taxon>
        <taxon>Sminthuridae</taxon>
        <taxon>Allacma</taxon>
    </lineage>
</organism>
<gene>
    <name evidence="2" type="ORF">AFUS01_LOCUS28323</name>
</gene>
<sequence length="118" mass="12782">MENPESGDSVANITHSGRRKPVNENVKTNVNTIVAAVPNSQLSFLKATLNASFMDENPQLWAVMETRINARIFASFNEVNGSSCTAIARNCAVDFIKYVPTSILYSSITKCGQLVGLA</sequence>
<name>A0A8J2KQI3_9HEXA</name>
<feature type="region of interest" description="Disordered" evidence="1">
    <location>
        <begin position="1"/>
        <end position="24"/>
    </location>
</feature>
<protein>
    <submittedName>
        <fullName evidence="2">Uncharacterized protein</fullName>
    </submittedName>
</protein>
<evidence type="ECO:0000313" key="3">
    <source>
        <dbReference type="Proteomes" id="UP000708208"/>
    </source>
</evidence>